<dbReference type="EMBL" id="GL378324">
    <property type="protein sequence ID" value="EFJ52518.1"/>
    <property type="molecule type" value="Genomic_DNA"/>
</dbReference>
<reference evidence="2 3" key="1">
    <citation type="journal article" date="2010" name="Science">
        <title>Genomic analysis of organismal complexity in the multicellular green alga Volvox carteri.</title>
        <authorList>
            <person name="Prochnik S.E."/>
            <person name="Umen J."/>
            <person name="Nedelcu A.M."/>
            <person name="Hallmann A."/>
            <person name="Miller S.M."/>
            <person name="Nishii I."/>
            <person name="Ferris P."/>
            <person name="Kuo A."/>
            <person name="Mitros T."/>
            <person name="Fritz-Laylin L.K."/>
            <person name="Hellsten U."/>
            <person name="Chapman J."/>
            <person name="Simakov O."/>
            <person name="Rensing S.A."/>
            <person name="Terry A."/>
            <person name="Pangilinan J."/>
            <person name="Kapitonov V."/>
            <person name="Jurka J."/>
            <person name="Salamov A."/>
            <person name="Shapiro H."/>
            <person name="Schmutz J."/>
            <person name="Grimwood J."/>
            <person name="Lindquist E."/>
            <person name="Lucas S."/>
            <person name="Grigoriev I.V."/>
            <person name="Schmitt R."/>
            <person name="Kirk D."/>
            <person name="Rokhsar D.S."/>
        </authorList>
    </citation>
    <scope>NUCLEOTIDE SEQUENCE [LARGE SCALE GENOMIC DNA]</scope>
    <source>
        <strain evidence="3">f. Nagariensis / Eve</strain>
    </source>
</reference>
<gene>
    <name evidence="2" type="ORF">VOLCADRAFT_103015</name>
</gene>
<dbReference type="RefSeq" id="XP_002946591.1">
    <property type="nucleotide sequence ID" value="XM_002946545.1"/>
</dbReference>
<feature type="region of interest" description="Disordered" evidence="1">
    <location>
        <begin position="593"/>
        <end position="733"/>
    </location>
</feature>
<dbReference type="AlphaFoldDB" id="D8TJC4"/>
<keyword evidence="3" id="KW-1185">Reference proteome</keyword>
<feature type="compositionally biased region" description="Low complexity" evidence="1">
    <location>
        <begin position="672"/>
        <end position="697"/>
    </location>
</feature>
<dbReference type="KEGG" id="vcn:VOLCADRAFT_103015"/>
<evidence type="ECO:0008006" key="4">
    <source>
        <dbReference type="Google" id="ProtNLM"/>
    </source>
</evidence>
<sequence length="849" mass="93419">MNDLRTLINKCARETFGDARGMEKSVKRDWWNEDCAAAWNDMMSFRKEVRDPVSGKLPDLHRTTWKAKHRAFKKARKAAIQEFEMEDMRRRIKDARFNPRGLWTWLRGGKPPPCGISDINAFTEHFSKVLNGTGETRQCRNEGIQFRWLDEDQVTHRRELAAWLNEDFTEDEIASGLKAMRNNKSAGLEGTPAEYYNRWSTLREQSVSLAGGDLTNLLFVDDVSLVATGHDRAECLLGLLEAYCKATGMAANAAKCEVLIFGGATRERKRLVEAEYRNYRSQGVSLYELDGSCPVKGLCDCGAVEDELHVFEECPAYKSIRAKYDGDLVLTGRSMRTTMTEAPPLALARYLSEIWEARHVALRRFALKRTRENEDDLPRTRINTNTTSMAPPAFTDTPALAVRCTAGLQGQVPLQKEVMQDFIHTVLKSDTADLIKGHQQHAYPSYLAASALGWELALEQVTLWLPAAAGSAASAGLDPDATRELLIPTEMALHGLEELFQQLRLRRQSGAPGEPQPGPSQPRFERQRQRQRQRSVQDARRRVQPRLEPPMQQQQQQQAMQLQTDLVQHGVAAGAVAEQIQLQHLQQQQQHQGIVKREHWSHEENLHHQQQQQQQQQRLPIPTGPRDAPITCSASPDLPRPPELCAPRDVMRSEAAQQGPAAPMTAHATKRPPQALPADPLPSPQQLLAPPALHNAPSGGQTDEDTSNRHCLTPQADPRVGSTDYPDRCSESGVRAVPRTLGVQALEPAADLDTTGVPGGSGGGVSPSVAAAGAAGNAGVMCSGNRASGVPGLSSDPVLAAANNALPSPAAGGLPLLNLSKPRYGDPQLSSLRGRTVTTEMPGARLFPR</sequence>
<accession>D8TJC4</accession>
<proteinExistence type="predicted"/>
<organism evidence="3">
    <name type="scientific">Volvox carteri f. nagariensis</name>
    <dbReference type="NCBI Taxonomy" id="3068"/>
    <lineage>
        <taxon>Eukaryota</taxon>
        <taxon>Viridiplantae</taxon>
        <taxon>Chlorophyta</taxon>
        <taxon>core chlorophytes</taxon>
        <taxon>Chlorophyceae</taxon>
        <taxon>CS clade</taxon>
        <taxon>Chlamydomonadales</taxon>
        <taxon>Volvocaceae</taxon>
        <taxon>Volvox</taxon>
    </lineage>
</organism>
<dbReference type="InParanoid" id="D8TJC4"/>
<evidence type="ECO:0000256" key="1">
    <source>
        <dbReference type="SAM" id="MobiDB-lite"/>
    </source>
</evidence>
<protein>
    <recommendedName>
        <fullName evidence="4">Reverse transcriptase domain-containing protein</fullName>
    </recommendedName>
</protein>
<dbReference type="GeneID" id="9617737"/>
<name>D8TJC4_VOLCA</name>
<feature type="compositionally biased region" description="Basic and acidic residues" evidence="1">
    <location>
        <begin position="595"/>
        <end position="607"/>
    </location>
</feature>
<evidence type="ECO:0000313" key="2">
    <source>
        <dbReference type="EMBL" id="EFJ52518.1"/>
    </source>
</evidence>
<dbReference type="Proteomes" id="UP000001058">
    <property type="component" value="Unassembled WGS sequence"/>
</dbReference>
<evidence type="ECO:0000313" key="3">
    <source>
        <dbReference type="Proteomes" id="UP000001058"/>
    </source>
</evidence>
<feature type="region of interest" description="Disordered" evidence="1">
    <location>
        <begin position="509"/>
        <end position="558"/>
    </location>
</feature>